<keyword evidence="2" id="KW-0378">Hydrolase</keyword>
<sequence>MTDLLTDARARLPAMLDDAVRLIECESPSSDLDAVVRSADVVAEVLGARLGAAGLPAEPERIIVDGVTHLRWRLGGPTRVLLLGHHDTVWPHGTLATHPAVVTDGVLTGPGCYDMAIGLVQAAHAAASLVTVHGADALAGVTILVTGDEEVGSTSSRALLEDEARGADAVLVLEASGPGGALKTERKGVSLYTVTALGRAAHAGLNPERGVNAGLELAHQLPAIAAIADGSTTVTPTRGSIGTTVNTVPAQARVDVDVRATTAAEQHRVDTEIRALAPVLDGARLSIDGGVNRPPLELALADDLFSRALQLAPTAGIDDLRQCSVGGASDGNLTAGLGVPTLDGLGGVGGGAHAADEHVEVAHVPHRTALLALLVHDILASPRLSAGAQ</sequence>
<protein>
    <submittedName>
        <fullName evidence="4">M20/M25/M40 family metallo-hydrolase</fullName>
    </submittedName>
</protein>
<comment type="caution">
    <text evidence="4">The sequence shown here is derived from an EMBL/GenBank/DDBJ whole genome shotgun (WGS) entry which is preliminary data.</text>
</comment>
<evidence type="ECO:0000313" key="4">
    <source>
        <dbReference type="EMBL" id="MDN4479400.1"/>
    </source>
</evidence>
<proteinExistence type="predicted"/>
<evidence type="ECO:0000313" key="5">
    <source>
        <dbReference type="Proteomes" id="UP001172708"/>
    </source>
</evidence>
<dbReference type="SUPFAM" id="SSF53187">
    <property type="entry name" value="Zn-dependent exopeptidases"/>
    <property type="match status" value="1"/>
</dbReference>
<keyword evidence="1" id="KW-0479">Metal-binding</keyword>
<dbReference type="Proteomes" id="UP001172708">
    <property type="component" value="Unassembled WGS sequence"/>
</dbReference>
<dbReference type="Gene3D" id="3.30.70.360">
    <property type="match status" value="1"/>
</dbReference>
<accession>A0ABT8GDA2</accession>
<dbReference type="PANTHER" id="PTHR43808">
    <property type="entry name" value="ACETYLORNITHINE DEACETYLASE"/>
    <property type="match status" value="1"/>
</dbReference>
<dbReference type="SUPFAM" id="SSF55031">
    <property type="entry name" value="Bacterial exopeptidase dimerisation domain"/>
    <property type="match status" value="1"/>
</dbReference>
<feature type="domain" description="Peptidase M20 dimerisation" evidence="3">
    <location>
        <begin position="184"/>
        <end position="277"/>
    </location>
</feature>
<dbReference type="InterPro" id="IPR011650">
    <property type="entry name" value="Peptidase_M20_dimer"/>
</dbReference>
<dbReference type="InterPro" id="IPR017150">
    <property type="entry name" value="Pept_M20_glutamate_carboxypep"/>
</dbReference>
<dbReference type="InterPro" id="IPR050072">
    <property type="entry name" value="Peptidase_M20A"/>
</dbReference>
<name>A0ABT8GDA2_9MICO</name>
<dbReference type="InterPro" id="IPR002933">
    <property type="entry name" value="Peptidase_M20"/>
</dbReference>
<dbReference type="Gene3D" id="3.40.630.10">
    <property type="entry name" value="Zn peptidases"/>
    <property type="match status" value="1"/>
</dbReference>
<evidence type="ECO:0000256" key="2">
    <source>
        <dbReference type="ARBA" id="ARBA00022801"/>
    </source>
</evidence>
<gene>
    <name evidence="4" type="ORF">QQX02_00500</name>
</gene>
<organism evidence="4 5">
    <name type="scientific">Demequina muriae</name>
    <dbReference type="NCBI Taxonomy" id="3051664"/>
    <lineage>
        <taxon>Bacteria</taxon>
        <taxon>Bacillati</taxon>
        <taxon>Actinomycetota</taxon>
        <taxon>Actinomycetes</taxon>
        <taxon>Micrococcales</taxon>
        <taxon>Demequinaceae</taxon>
        <taxon>Demequina</taxon>
    </lineage>
</organism>
<dbReference type="InterPro" id="IPR036264">
    <property type="entry name" value="Bact_exopeptidase_dim_dom"/>
</dbReference>
<keyword evidence="5" id="KW-1185">Reference proteome</keyword>
<dbReference type="PIRSF" id="PIRSF037238">
    <property type="entry name" value="Carboxypeptidase_G2"/>
    <property type="match status" value="1"/>
</dbReference>
<dbReference type="PANTHER" id="PTHR43808:SF9">
    <property type="entry name" value="BLL0789 PROTEIN"/>
    <property type="match status" value="1"/>
</dbReference>
<dbReference type="RefSeq" id="WP_301140532.1">
    <property type="nucleotide sequence ID" value="NZ_JAUHQA010000001.1"/>
</dbReference>
<dbReference type="Pfam" id="PF01546">
    <property type="entry name" value="Peptidase_M20"/>
    <property type="match status" value="1"/>
</dbReference>
<evidence type="ECO:0000259" key="3">
    <source>
        <dbReference type="Pfam" id="PF07687"/>
    </source>
</evidence>
<dbReference type="EMBL" id="JAUHQA010000001">
    <property type="protein sequence ID" value="MDN4479400.1"/>
    <property type="molecule type" value="Genomic_DNA"/>
</dbReference>
<reference evidence="4" key="1">
    <citation type="submission" date="2023-06" db="EMBL/GenBank/DDBJ databases">
        <title>Egi l300058.</title>
        <authorList>
            <person name="Gao L."/>
            <person name="Fang B.-Z."/>
            <person name="Li W.-J."/>
        </authorList>
    </citation>
    <scope>NUCLEOTIDE SEQUENCE</scope>
    <source>
        <strain evidence="4">EGI L300058</strain>
    </source>
</reference>
<evidence type="ECO:0000256" key="1">
    <source>
        <dbReference type="ARBA" id="ARBA00022723"/>
    </source>
</evidence>
<dbReference type="Pfam" id="PF07687">
    <property type="entry name" value="M20_dimer"/>
    <property type="match status" value="1"/>
</dbReference>